<dbReference type="InterPro" id="IPR005761">
    <property type="entry name" value="UDP-N-AcMur-Glu-dNH2Pim_ligase"/>
</dbReference>
<dbReference type="GO" id="GO:0071555">
    <property type="term" value="P:cell wall organization"/>
    <property type="evidence" value="ECO:0007669"/>
    <property type="project" value="UniProtKB-KW"/>
</dbReference>
<dbReference type="EC" id="6.3.2.13" evidence="12"/>
<dbReference type="EMBL" id="DVFV01000111">
    <property type="protein sequence ID" value="HIQ91259.1"/>
    <property type="molecule type" value="Genomic_DNA"/>
</dbReference>
<dbReference type="InterPro" id="IPR004101">
    <property type="entry name" value="Mur_ligase_C"/>
</dbReference>
<dbReference type="GO" id="GO:0005524">
    <property type="term" value="F:ATP binding"/>
    <property type="evidence" value="ECO:0007669"/>
    <property type="project" value="InterPro"/>
</dbReference>
<dbReference type="GO" id="GO:0009252">
    <property type="term" value="P:peptidoglycan biosynthetic process"/>
    <property type="evidence" value="ECO:0007669"/>
    <property type="project" value="UniProtKB-KW"/>
</dbReference>
<protein>
    <submittedName>
        <fullName evidence="12">UDP-N-acetylmuramoyl-L-alanyl-D-glutamate--2, 6-diaminopimelate ligase</fullName>
        <ecNumber evidence="12">6.3.2.13</ecNumber>
    </submittedName>
</protein>
<dbReference type="SUPFAM" id="SSF53623">
    <property type="entry name" value="MurD-like peptide ligases, catalytic domain"/>
    <property type="match status" value="1"/>
</dbReference>
<comment type="pathway">
    <text evidence="1 8">Cell wall biogenesis; peptidoglycan biosynthesis.</text>
</comment>
<evidence type="ECO:0000256" key="5">
    <source>
        <dbReference type="ARBA" id="ARBA00022984"/>
    </source>
</evidence>
<dbReference type="GO" id="GO:0051301">
    <property type="term" value="P:cell division"/>
    <property type="evidence" value="ECO:0007669"/>
    <property type="project" value="UniProtKB-KW"/>
</dbReference>
<dbReference type="NCBIfam" id="NF001126">
    <property type="entry name" value="PRK00139.1-4"/>
    <property type="match status" value="1"/>
</dbReference>
<evidence type="ECO:0000259" key="11">
    <source>
        <dbReference type="Pfam" id="PF08245"/>
    </source>
</evidence>
<dbReference type="InterPro" id="IPR035911">
    <property type="entry name" value="MurE/MurF_N"/>
</dbReference>
<dbReference type="Proteomes" id="UP000886786">
    <property type="component" value="Unassembled WGS sequence"/>
</dbReference>
<comment type="similarity">
    <text evidence="2">Belongs to the MurCDEF family. MurE subfamily.</text>
</comment>
<dbReference type="InterPro" id="IPR000713">
    <property type="entry name" value="Mur_ligase_N"/>
</dbReference>
<comment type="caution">
    <text evidence="12">The sequence shown here is derived from an EMBL/GenBank/DDBJ whole genome shotgun (WGS) entry which is preliminary data.</text>
</comment>
<feature type="domain" description="Mur ligase C-terminal" evidence="10">
    <location>
        <begin position="294"/>
        <end position="418"/>
    </location>
</feature>
<feature type="domain" description="Mur ligase N-terminal catalytic" evidence="9">
    <location>
        <begin position="2"/>
        <end position="46"/>
    </location>
</feature>
<dbReference type="SUPFAM" id="SSF53244">
    <property type="entry name" value="MurD-like peptide ligases, peptide-binding domain"/>
    <property type="match status" value="1"/>
</dbReference>
<dbReference type="Gene3D" id="3.90.190.20">
    <property type="entry name" value="Mur ligase, C-terminal domain"/>
    <property type="match status" value="1"/>
</dbReference>
<gene>
    <name evidence="12" type="ORF">IAB27_06545</name>
</gene>
<feature type="domain" description="Mur ligase central" evidence="11">
    <location>
        <begin position="81"/>
        <end position="271"/>
    </location>
</feature>
<keyword evidence="3 8" id="KW-0132">Cell division</keyword>
<dbReference type="GO" id="GO:0008765">
    <property type="term" value="F:UDP-N-acetylmuramoylalanyl-D-glutamate-2,6-diaminopimelate ligase activity"/>
    <property type="evidence" value="ECO:0007669"/>
    <property type="project" value="UniProtKB-EC"/>
</dbReference>
<evidence type="ECO:0000313" key="12">
    <source>
        <dbReference type="EMBL" id="HIQ91259.1"/>
    </source>
</evidence>
<dbReference type="AlphaFoldDB" id="A0A9D0ZRE3"/>
<dbReference type="InterPro" id="IPR036565">
    <property type="entry name" value="Mur-like_cat_sf"/>
</dbReference>
<evidence type="ECO:0000256" key="1">
    <source>
        <dbReference type="ARBA" id="ARBA00004752"/>
    </source>
</evidence>
<accession>A0A9D0ZRE3</accession>
<proteinExistence type="inferred from homology"/>
<dbReference type="NCBIfam" id="TIGR01085">
    <property type="entry name" value="murE"/>
    <property type="match status" value="1"/>
</dbReference>
<evidence type="ECO:0000256" key="8">
    <source>
        <dbReference type="RuleBase" id="RU004135"/>
    </source>
</evidence>
<dbReference type="Gene3D" id="3.40.1190.10">
    <property type="entry name" value="Mur-like, catalytic domain"/>
    <property type="match status" value="1"/>
</dbReference>
<name>A0A9D0ZRE3_9FIRM</name>
<reference evidence="12" key="1">
    <citation type="submission" date="2020-10" db="EMBL/GenBank/DDBJ databases">
        <authorList>
            <person name="Gilroy R."/>
        </authorList>
    </citation>
    <scope>NUCLEOTIDE SEQUENCE</scope>
    <source>
        <strain evidence="12">CHK147-3167</strain>
    </source>
</reference>
<dbReference type="SUPFAM" id="SSF63418">
    <property type="entry name" value="MurE/MurF N-terminal domain"/>
    <property type="match status" value="1"/>
</dbReference>
<sequence>MLRVNSKAVQPGDTFLALKGPRTDGHDYIDEAIDKGAACVIATHGEYPVKTIIVEDTRTYLAGYLKELNMARLEKIKIIGVVGTGGKTLTSDIIYQLLNSLGVKTAFIGTNGFYCESKHKKLKEATPDIYILYDLINEAIDKECEVIVIEASSKAILQRHLEGLRFDACIFTNIIMDNIKNKELYLNSKLDLFKKIKGSGYAVINKNDSNAGVFALTQNKNIFYGTKDANYNVSRIKLFYDHTEFKINNFDIYSPLIGSYNVYNYLAAFALINTLGFLEEDIIEATKHLVAPDGRYQNIMYNNRLIIIDYAYNPDTIKSIIKETKKFSEGRIITIVGCGGDRSKAKRPLIGKIVTDNCDYVIFTTDNPRNEKEEDILNDITENLTKDNFETIISRKEAIKKGINMLEEKDILLILGKGHEDVQIIGNDEFPLKDYDEVIKDIKK</sequence>
<organism evidence="12 13">
    <name type="scientific">Candidatus Coprosoma intestinipullorum</name>
    <dbReference type="NCBI Taxonomy" id="2840752"/>
    <lineage>
        <taxon>Bacteria</taxon>
        <taxon>Bacillati</taxon>
        <taxon>Bacillota</taxon>
        <taxon>Bacillota incertae sedis</taxon>
        <taxon>Candidatus Coprosoma</taxon>
    </lineage>
</organism>
<dbReference type="GO" id="GO:0008360">
    <property type="term" value="P:regulation of cell shape"/>
    <property type="evidence" value="ECO:0007669"/>
    <property type="project" value="UniProtKB-KW"/>
</dbReference>
<evidence type="ECO:0000313" key="13">
    <source>
        <dbReference type="Proteomes" id="UP000886786"/>
    </source>
</evidence>
<dbReference type="Gene3D" id="3.40.1390.10">
    <property type="entry name" value="MurE/MurF, N-terminal domain"/>
    <property type="match status" value="1"/>
</dbReference>
<evidence type="ECO:0000256" key="2">
    <source>
        <dbReference type="ARBA" id="ARBA00005898"/>
    </source>
</evidence>
<dbReference type="InterPro" id="IPR036615">
    <property type="entry name" value="Mur_ligase_C_dom_sf"/>
</dbReference>
<evidence type="ECO:0000256" key="4">
    <source>
        <dbReference type="ARBA" id="ARBA00022960"/>
    </source>
</evidence>
<evidence type="ECO:0000256" key="3">
    <source>
        <dbReference type="ARBA" id="ARBA00022618"/>
    </source>
</evidence>
<evidence type="ECO:0000256" key="6">
    <source>
        <dbReference type="ARBA" id="ARBA00023306"/>
    </source>
</evidence>
<keyword evidence="12" id="KW-0436">Ligase</keyword>
<keyword evidence="4 8" id="KW-0133">Cell shape</keyword>
<dbReference type="PANTHER" id="PTHR23135:SF4">
    <property type="entry name" value="UDP-N-ACETYLMURAMOYL-L-ALANYL-D-GLUTAMATE--2,6-DIAMINOPIMELATE LIGASE MURE HOMOLOG, CHLOROPLASTIC"/>
    <property type="match status" value="1"/>
</dbReference>
<dbReference type="GO" id="GO:0005737">
    <property type="term" value="C:cytoplasm"/>
    <property type="evidence" value="ECO:0007669"/>
    <property type="project" value="UniProtKB-SubCell"/>
</dbReference>
<keyword evidence="7 8" id="KW-0961">Cell wall biogenesis/degradation</keyword>
<dbReference type="PANTHER" id="PTHR23135">
    <property type="entry name" value="MUR LIGASE FAMILY MEMBER"/>
    <property type="match status" value="1"/>
</dbReference>
<evidence type="ECO:0000256" key="7">
    <source>
        <dbReference type="ARBA" id="ARBA00023316"/>
    </source>
</evidence>
<dbReference type="InterPro" id="IPR013221">
    <property type="entry name" value="Mur_ligase_cen"/>
</dbReference>
<comment type="subcellular location">
    <subcellularLocation>
        <location evidence="8">Cytoplasm</location>
    </subcellularLocation>
</comment>
<dbReference type="Pfam" id="PF08245">
    <property type="entry name" value="Mur_ligase_M"/>
    <property type="match status" value="1"/>
</dbReference>
<keyword evidence="5 8" id="KW-0573">Peptidoglycan synthesis</keyword>
<dbReference type="Pfam" id="PF01225">
    <property type="entry name" value="Mur_ligase"/>
    <property type="match status" value="1"/>
</dbReference>
<evidence type="ECO:0000259" key="9">
    <source>
        <dbReference type="Pfam" id="PF01225"/>
    </source>
</evidence>
<evidence type="ECO:0000259" key="10">
    <source>
        <dbReference type="Pfam" id="PF02875"/>
    </source>
</evidence>
<reference evidence="12" key="2">
    <citation type="journal article" date="2021" name="PeerJ">
        <title>Extensive microbial diversity within the chicken gut microbiome revealed by metagenomics and culture.</title>
        <authorList>
            <person name="Gilroy R."/>
            <person name="Ravi A."/>
            <person name="Getino M."/>
            <person name="Pursley I."/>
            <person name="Horton D.L."/>
            <person name="Alikhan N.F."/>
            <person name="Baker D."/>
            <person name="Gharbi K."/>
            <person name="Hall N."/>
            <person name="Watson M."/>
            <person name="Adriaenssens E.M."/>
            <person name="Foster-Nyarko E."/>
            <person name="Jarju S."/>
            <person name="Secka A."/>
            <person name="Antonio M."/>
            <person name="Oren A."/>
            <person name="Chaudhuri R.R."/>
            <person name="La Ragione R."/>
            <person name="Hildebrand F."/>
            <person name="Pallen M.J."/>
        </authorList>
    </citation>
    <scope>NUCLEOTIDE SEQUENCE</scope>
    <source>
        <strain evidence="12">CHK147-3167</strain>
    </source>
</reference>
<dbReference type="Pfam" id="PF02875">
    <property type="entry name" value="Mur_ligase_C"/>
    <property type="match status" value="1"/>
</dbReference>
<keyword evidence="6 8" id="KW-0131">Cell cycle</keyword>